<dbReference type="InterPro" id="IPR038720">
    <property type="entry name" value="YprB_RNase_H-like_dom"/>
</dbReference>
<dbReference type="GO" id="GO:0003676">
    <property type="term" value="F:nucleic acid binding"/>
    <property type="evidence" value="ECO:0007669"/>
    <property type="project" value="InterPro"/>
</dbReference>
<feature type="domain" description="YprB ribonuclease H-like" evidence="1">
    <location>
        <begin position="29"/>
        <end position="208"/>
    </location>
</feature>
<reference evidence="3" key="1">
    <citation type="submission" date="2016-10" db="EMBL/GenBank/DDBJ databases">
        <authorList>
            <person name="Varghese N."/>
            <person name="Submissions S."/>
        </authorList>
    </citation>
    <scope>NUCLEOTIDE SEQUENCE [LARGE SCALE GENOMIC DNA]</scope>
    <source>
        <strain evidence="3">S1b</strain>
    </source>
</reference>
<evidence type="ECO:0000313" key="3">
    <source>
        <dbReference type="Proteomes" id="UP000182471"/>
    </source>
</evidence>
<dbReference type="InterPro" id="IPR012337">
    <property type="entry name" value="RNaseH-like_sf"/>
</dbReference>
<dbReference type="Pfam" id="PF13482">
    <property type="entry name" value="RNase_H_2"/>
    <property type="match status" value="1"/>
</dbReference>
<evidence type="ECO:0000259" key="1">
    <source>
        <dbReference type="Pfam" id="PF13482"/>
    </source>
</evidence>
<organism evidence="2 3">
    <name type="scientific">Lachnobacterium bovis</name>
    <dbReference type="NCBI Taxonomy" id="140626"/>
    <lineage>
        <taxon>Bacteria</taxon>
        <taxon>Bacillati</taxon>
        <taxon>Bacillota</taxon>
        <taxon>Clostridia</taxon>
        <taxon>Lachnospirales</taxon>
        <taxon>Lachnospiraceae</taxon>
        <taxon>Lachnobacterium</taxon>
    </lineage>
</organism>
<dbReference type="InterPro" id="IPR036397">
    <property type="entry name" value="RNaseH_sf"/>
</dbReference>
<dbReference type="EMBL" id="FOGW01000006">
    <property type="protein sequence ID" value="SER61330.1"/>
    <property type="molecule type" value="Genomic_DNA"/>
</dbReference>
<accession>A0A1H9QLN7</accession>
<sequence length="384" mass="45325">MQIINKDITKHYHLLSSNIKKIFSENAIIFDIETTGFSSKFSSIYLIGMIYKQADNIILTQLFCDSLDDEKECLLNFFNLLKAQKEKNDSIKLITFNGDHFDIPFIKQRAENYFEKSFINSTFNHSIFSYDIFKRISKLKSFFNLENYKQKTVENFLGINRIDTYNGGELIDVYKNYVVDPSNSSKQLELLLQHNHDDVIYLLSLLDIISYEYILTGEYTLSNVEQNTYLDINNTQQIELFFTLKNNFIVPNTINYRYHNIYLKFNNNQTTIRVPVYCGVLKHFYSDYKNYYFLENDGYAIHSSLASFLSSDKRKKATARTAYQLKEGIFLPTFNDDFEYTFKHDYDSNTTYFLTDANFFSNYDCLCKYVHHITKSICSELKIN</sequence>
<dbReference type="PANTHER" id="PTHR38462:SF1">
    <property type="entry name" value="YPRB RIBONUCLEASE H-LIKE DOMAIN-CONTAINING PROTEIN"/>
    <property type="match status" value="1"/>
</dbReference>
<dbReference type="PANTHER" id="PTHR38462">
    <property type="entry name" value="EXONUCLEASE-LIKE PROTEIN"/>
    <property type="match status" value="1"/>
</dbReference>
<dbReference type="AlphaFoldDB" id="A0A1H9QLN7"/>
<protein>
    <recommendedName>
        <fullName evidence="1">YprB ribonuclease H-like domain-containing protein</fullName>
    </recommendedName>
</protein>
<dbReference type="Proteomes" id="UP000182471">
    <property type="component" value="Unassembled WGS sequence"/>
</dbReference>
<proteinExistence type="predicted"/>
<evidence type="ECO:0000313" key="2">
    <source>
        <dbReference type="EMBL" id="SER61330.1"/>
    </source>
</evidence>
<dbReference type="RefSeq" id="WP_074730390.1">
    <property type="nucleotide sequence ID" value="NZ_FOGW01000006.1"/>
</dbReference>
<dbReference type="Gene3D" id="3.30.420.10">
    <property type="entry name" value="Ribonuclease H-like superfamily/Ribonuclease H"/>
    <property type="match status" value="1"/>
</dbReference>
<gene>
    <name evidence="2" type="ORF">SAMN02910429_00602</name>
</gene>
<name>A0A1H9QLN7_9FIRM</name>
<keyword evidence="3" id="KW-1185">Reference proteome</keyword>
<dbReference type="SUPFAM" id="SSF53098">
    <property type="entry name" value="Ribonuclease H-like"/>
    <property type="match status" value="1"/>
</dbReference>